<dbReference type="Pfam" id="PF00196">
    <property type="entry name" value="GerE"/>
    <property type="match status" value="1"/>
</dbReference>
<dbReference type="PROSITE" id="PS50043">
    <property type="entry name" value="HTH_LUXR_2"/>
    <property type="match status" value="1"/>
</dbReference>
<evidence type="ECO:0000259" key="7">
    <source>
        <dbReference type="PROSITE" id="PS50110"/>
    </source>
</evidence>
<sequence>MRVVLAEDQTMLRGAMSTLLEMEDDIEMVGLASDGVEAMELIESHQPDICVLDIEMPRMTGLELAEQLKSSENPCQVVILTTFSRSGYFQRAMKAGVRGFLLKDAPISELVAALRAVHRGERAISPELALSFWDAENPLSAREREILKLAGDGLATGDIAERLYLSAGTVRNYLSEAIQKVEGKNRIDAYAIAQKNGWLD</sequence>
<evidence type="ECO:0000256" key="4">
    <source>
        <dbReference type="ARBA" id="ARBA00023163"/>
    </source>
</evidence>
<feature type="domain" description="HTH luxR-type" evidence="6">
    <location>
        <begin position="132"/>
        <end position="197"/>
    </location>
</feature>
<keyword evidence="4" id="KW-0804">Transcription</keyword>
<feature type="modified residue" description="4-aspartylphosphate" evidence="5">
    <location>
        <position position="53"/>
    </location>
</feature>
<evidence type="ECO:0000313" key="9">
    <source>
        <dbReference type="Proteomes" id="UP001519288"/>
    </source>
</evidence>
<proteinExistence type="predicted"/>
<keyword evidence="3" id="KW-0238">DNA-binding</keyword>
<dbReference type="CDD" id="cd19930">
    <property type="entry name" value="REC_DesR-like"/>
    <property type="match status" value="1"/>
</dbReference>
<evidence type="ECO:0000256" key="1">
    <source>
        <dbReference type="ARBA" id="ARBA00022553"/>
    </source>
</evidence>
<comment type="caution">
    <text evidence="8">The sequence shown here is derived from an EMBL/GenBank/DDBJ whole genome shotgun (WGS) entry which is preliminary data.</text>
</comment>
<evidence type="ECO:0000259" key="6">
    <source>
        <dbReference type="PROSITE" id="PS50043"/>
    </source>
</evidence>
<dbReference type="PROSITE" id="PS50110">
    <property type="entry name" value="RESPONSE_REGULATORY"/>
    <property type="match status" value="1"/>
</dbReference>
<dbReference type="PRINTS" id="PR00038">
    <property type="entry name" value="HTHLUXR"/>
</dbReference>
<dbReference type="SUPFAM" id="SSF52172">
    <property type="entry name" value="CheY-like"/>
    <property type="match status" value="1"/>
</dbReference>
<dbReference type="RefSeq" id="WP_209864873.1">
    <property type="nucleotide sequence ID" value="NZ_JAGGLD010000007.1"/>
</dbReference>
<dbReference type="Proteomes" id="UP001519288">
    <property type="component" value="Unassembled WGS sequence"/>
</dbReference>
<dbReference type="InterPro" id="IPR039420">
    <property type="entry name" value="WalR-like"/>
</dbReference>
<dbReference type="CDD" id="cd06170">
    <property type="entry name" value="LuxR_C_like"/>
    <property type="match status" value="1"/>
</dbReference>
<name>A0ABS4JM71_9BACL</name>
<dbReference type="InterPro" id="IPR011006">
    <property type="entry name" value="CheY-like_superfamily"/>
</dbReference>
<keyword evidence="2" id="KW-0805">Transcription regulation</keyword>
<keyword evidence="1 5" id="KW-0597">Phosphoprotein</keyword>
<dbReference type="InterPro" id="IPR000792">
    <property type="entry name" value="Tscrpt_reg_LuxR_C"/>
</dbReference>
<dbReference type="PANTHER" id="PTHR43214:SF42">
    <property type="entry name" value="TRANSCRIPTIONAL REGULATORY PROTEIN DESR"/>
    <property type="match status" value="1"/>
</dbReference>
<dbReference type="SUPFAM" id="SSF46894">
    <property type="entry name" value="C-terminal effector domain of the bipartite response regulators"/>
    <property type="match status" value="1"/>
</dbReference>
<dbReference type="Pfam" id="PF00072">
    <property type="entry name" value="Response_reg"/>
    <property type="match status" value="1"/>
</dbReference>
<gene>
    <name evidence="8" type="ORF">J2Z69_003282</name>
</gene>
<keyword evidence="9" id="KW-1185">Reference proteome</keyword>
<dbReference type="Gene3D" id="3.40.50.2300">
    <property type="match status" value="1"/>
</dbReference>
<evidence type="ECO:0000313" key="8">
    <source>
        <dbReference type="EMBL" id="MBP2002210.1"/>
    </source>
</evidence>
<feature type="domain" description="Response regulatory" evidence="7">
    <location>
        <begin position="2"/>
        <end position="118"/>
    </location>
</feature>
<organism evidence="8 9">
    <name type="scientific">Paenibacillus shirakamiensis</name>
    <dbReference type="NCBI Taxonomy" id="1265935"/>
    <lineage>
        <taxon>Bacteria</taxon>
        <taxon>Bacillati</taxon>
        <taxon>Bacillota</taxon>
        <taxon>Bacilli</taxon>
        <taxon>Bacillales</taxon>
        <taxon>Paenibacillaceae</taxon>
        <taxon>Paenibacillus</taxon>
    </lineage>
</organism>
<dbReference type="EMBL" id="JAGGLD010000007">
    <property type="protein sequence ID" value="MBP2002210.1"/>
    <property type="molecule type" value="Genomic_DNA"/>
</dbReference>
<dbReference type="PANTHER" id="PTHR43214">
    <property type="entry name" value="TWO-COMPONENT RESPONSE REGULATOR"/>
    <property type="match status" value="1"/>
</dbReference>
<evidence type="ECO:0000256" key="5">
    <source>
        <dbReference type="PROSITE-ProRule" id="PRU00169"/>
    </source>
</evidence>
<dbReference type="InterPro" id="IPR001789">
    <property type="entry name" value="Sig_transdc_resp-reg_receiver"/>
</dbReference>
<evidence type="ECO:0000256" key="2">
    <source>
        <dbReference type="ARBA" id="ARBA00023015"/>
    </source>
</evidence>
<dbReference type="InterPro" id="IPR016032">
    <property type="entry name" value="Sig_transdc_resp-reg_C-effctor"/>
</dbReference>
<dbReference type="SMART" id="SM00448">
    <property type="entry name" value="REC"/>
    <property type="match status" value="1"/>
</dbReference>
<accession>A0ABS4JM71</accession>
<dbReference type="SMART" id="SM00421">
    <property type="entry name" value="HTH_LUXR"/>
    <property type="match status" value="1"/>
</dbReference>
<protein>
    <submittedName>
        <fullName evidence="8">Two-component system response regulator DesR</fullName>
    </submittedName>
</protein>
<evidence type="ECO:0000256" key="3">
    <source>
        <dbReference type="ARBA" id="ARBA00023125"/>
    </source>
</evidence>
<reference evidence="8 9" key="1">
    <citation type="submission" date="2021-03" db="EMBL/GenBank/DDBJ databases">
        <title>Genomic Encyclopedia of Type Strains, Phase IV (KMG-IV): sequencing the most valuable type-strain genomes for metagenomic binning, comparative biology and taxonomic classification.</title>
        <authorList>
            <person name="Goeker M."/>
        </authorList>
    </citation>
    <scope>NUCLEOTIDE SEQUENCE [LARGE SCALE GENOMIC DNA]</scope>
    <source>
        <strain evidence="8 9">DSM 26806</strain>
    </source>
</reference>